<dbReference type="EMBL" id="LODT01000025">
    <property type="protein sequence ID" value="KYQ93674.1"/>
    <property type="molecule type" value="Genomic_DNA"/>
</dbReference>
<name>A0A151ZIJ9_TIELA</name>
<dbReference type="InterPro" id="IPR041667">
    <property type="entry name" value="Cupin_8"/>
</dbReference>
<protein>
    <submittedName>
        <fullName evidence="2">Transcription factor jumonji</fullName>
    </submittedName>
</protein>
<evidence type="ECO:0000313" key="2">
    <source>
        <dbReference type="EMBL" id="KYQ93674.1"/>
    </source>
</evidence>
<gene>
    <name evidence="2" type="ORF">DLAC_05060</name>
</gene>
<comment type="caution">
    <text evidence="2">The sequence shown here is derived from an EMBL/GenBank/DDBJ whole genome shotgun (WGS) entry which is preliminary data.</text>
</comment>
<feature type="domain" description="JmjC" evidence="1">
    <location>
        <begin position="285"/>
        <end position="435"/>
    </location>
</feature>
<proteinExistence type="predicted"/>
<accession>A0A151ZIJ9</accession>
<keyword evidence="3" id="KW-1185">Reference proteome</keyword>
<dbReference type="Gene3D" id="2.60.120.650">
    <property type="entry name" value="Cupin"/>
    <property type="match status" value="1"/>
</dbReference>
<dbReference type="AlphaFoldDB" id="A0A151ZIJ9"/>
<dbReference type="SMART" id="SM00558">
    <property type="entry name" value="JmjC"/>
    <property type="match status" value="1"/>
</dbReference>
<organism evidence="2 3">
    <name type="scientific">Tieghemostelium lacteum</name>
    <name type="common">Slime mold</name>
    <name type="synonym">Dictyostelium lacteum</name>
    <dbReference type="NCBI Taxonomy" id="361077"/>
    <lineage>
        <taxon>Eukaryota</taxon>
        <taxon>Amoebozoa</taxon>
        <taxon>Evosea</taxon>
        <taxon>Eumycetozoa</taxon>
        <taxon>Dictyostelia</taxon>
        <taxon>Dictyosteliales</taxon>
        <taxon>Raperosteliaceae</taxon>
        <taxon>Tieghemostelium</taxon>
    </lineage>
</organism>
<dbReference type="OMA" id="PLHYDSY"/>
<dbReference type="PROSITE" id="PS51184">
    <property type="entry name" value="JMJC"/>
    <property type="match status" value="1"/>
</dbReference>
<reference evidence="2 3" key="1">
    <citation type="submission" date="2015-12" db="EMBL/GenBank/DDBJ databases">
        <title>Dictyostelia acquired genes for synthesis and detection of signals that induce cell-type specialization by lateral gene transfer from prokaryotes.</title>
        <authorList>
            <person name="Gloeckner G."/>
            <person name="Schaap P."/>
        </authorList>
    </citation>
    <scope>NUCLEOTIDE SEQUENCE [LARGE SCALE GENOMIC DNA]</scope>
    <source>
        <strain evidence="2 3">TK</strain>
    </source>
</reference>
<dbReference type="InParanoid" id="A0A151ZIJ9"/>
<dbReference type="PANTHER" id="PTHR12461:SF21">
    <property type="entry name" value="JMJC DOMAIN-CONTAINING PROTEIN F"/>
    <property type="match status" value="1"/>
</dbReference>
<dbReference type="SUPFAM" id="SSF51197">
    <property type="entry name" value="Clavaminate synthase-like"/>
    <property type="match status" value="1"/>
</dbReference>
<dbReference type="Pfam" id="PF13621">
    <property type="entry name" value="Cupin_8"/>
    <property type="match status" value="1"/>
</dbReference>
<sequence length="435" mass="50980">MSGTSDNQFVDFKLAITNLIKKSYGQICKDLVEIENNSDDSIGISSDLKKLFYLINKKQYGSTQLKDIHQSIYNRTWGRLEKEKGWNHVSWREAFILGQMSGICYYYTINDYKKTMELLDLSFIMGAPKDIILPMISIVHSQIIQSIESESQLQFPMLNNSIDRTHSSYPKLNDKQLIDVIELDKIDYQYFVDNYQSKSKPCIIRGDTSSWVAMDKWRDLNFFVKNYGWRLVPVEIGHNKLYGSNSEVENDSKEWFEKTMKLQEYIEKYMVGSIDKILLESQQVGYLAQHNLIEQFPDLVKDFKRPSLLPPGSDLSPHVWFGTSHTVTPLHYDSYHNFLTQLIGYKYVRLYPSNMKPYLYIENQDTQNSITSQSNMSLVDIESPDLTKFPLFSRTEQHYREFIMQPGDMLYIPSGEWHYVRSLSPSFSLSFWYDL</sequence>
<dbReference type="OrthoDB" id="47172at2759"/>
<evidence type="ECO:0000313" key="3">
    <source>
        <dbReference type="Proteomes" id="UP000076078"/>
    </source>
</evidence>
<dbReference type="InterPro" id="IPR003347">
    <property type="entry name" value="JmjC_dom"/>
</dbReference>
<evidence type="ECO:0000259" key="1">
    <source>
        <dbReference type="PROSITE" id="PS51184"/>
    </source>
</evidence>
<dbReference type="Proteomes" id="UP000076078">
    <property type="component" value="Unassembled WGS sequence"/>
</dbReference>
<dbReference type="PANTHER" id="PTHR12461">
    <property type="entry name" value="HYPOXIA-INDUCIBLE FACTOR 1 ALPHA INHIBITOR-RELATED"/>
    <property type="match status" value="1"/>
</dbReference>